<dbReference type="GO" id="GO:0030246">
    <property type="term" value="F:carbohydrate binding"/>
    <property type="evidence" value="ECO:0007669"/>
    <property type="project" value="InterPro"/>
</dbReference>
<protein>
    <recommendedName>
        <fullName evidence="8">TonB-dependent transporter Oar-like beta-barrel domain-containing protein</fullName>
    </recommendedName>
</protein>
<comment type="subcellular location">
    <subcellularLocation>
        <location evidence="1">Cell outer membrane</location>
        <topology evidence="1">Multi-pass membrane protein</topology>
    </subcellularLocation>
</comment>
<dbReference type="PANTHER" id="PTHR30069:SF46">
    <property type="entry name" value="OAR PROTEIN"/>
    <property type="match status" value="1"/>
</dbReference>
<dbReference type="Pfam" id="PF25183">
    <property type="entry name" value="OMP_b-brl_4"/>
    <property type="match status" value="3"/>
</dbReference>
<dbReference type="PANTHER" id="PTHR30069">
    <property type="entry name" value="TONB-DEPENDENT OUTER MEMBRANE RECEPTOR"/>
    <property type="match status" value="1"/>
</dbReference>
<feature type="domain" description="TonB-dependent transporter Oar-like beta-barrel" evidence="8">
    <location>
        <begin position="353"/>
        <end position="909"/>
    </location>
</feature>
<keyword evidence="7" id="KW-0732">Signal</keyword>
<evidence type="ECO:0000256" key="2">
    <source>
        <dbReference type="ARBA" id="ARBA00022448"/>
    </source>
</evidence>
<dbReference type="InterPro" id="IPR013784">
    <property type="entry name" value="Carb-bd-like_fold"/>
</dbReference>
<accession>A0A2N9MA56</accession>
<dbReference type="Gene3D" id="2.60.40.1120">
    <property type="entry name" value="Carboxypeptidase-like, regulatory domain"/>
    <property type="match status" value="1"/>
</dbReference>
<dbReference type="OrthoDB" id="97893at2"/>
<dbReference type="InterPro" id="IPR039426">
    <property type="entry name" value="TonB-dep_rcpt-like"/>
</dbReference>
<feature type="chain" id="PRO_5015009750" description="TonB-dependent transporter Oar-like beta-barrel domain-containing protein" evidence="7">
    <location>
        <begin position="22"/>
        <end position="1022"/>
    </location>
</feature>
<dbReference type="Proteomes" id="UP000239735">
    <property type="component" value="Unassembled WGS sequence"/>
</dbReference>
<proteinExistence type="predicted"/>
<evidence type="ECO:0000256" key="3">
    <source>
        <dbReference type="ARBA" id="ARBA00022452"/>
    </source>
</evidence>
<dbReference type="AlphaFoldDB" id="A0A2N9MA56"/>
<keyword evidence="6" id="KW-0998">Cell outer membrane</keyword>
<keyword evidence="2" id="KW-0813">Transport</keyword>
<dbReference type="SUPFAM" id="SSF56935">
    <property type="entry name" value="Porins"/>
    <property type="match status" value="1"/>
</dbReference>
<name>A0A2N9MA56_9BACT</name>
<dbReference type="InterPro" id="IPR057601">
    <property type="entry name" value="Oar-like_b-barrel"/>
</dbReference>
<dbReference type="Gene3D" id="2.40.170.20">
    <property type="entry name" value="TonB-dependent receptor, beta-barrel domain"/>
    <property type="match status" value="1"/>
</dbReference>
<reference evidence="10" key="1">
    <citation type="submission" date="2018-02" db="EMBL/GenBank/DDBJ databases">
        <authorList>
            <person name="Hausmann B."/>
        </authorList>
    </citation>
    <scope>NUCLEOTIDE SEQUENCE [LARGE SCALE GENOMIC DNA]</scope>
    <source>
        <strain evidence="10">Peat soil MAG SbA5</strain>
    </source>
</reference>
<evidence type="ECO:0000256" key="7">
    <source>
        <dbReference type="SAM" id="SignalP"/>
    </source>
</evidence>
<evidence type="ECO:0000256" key="4">
    <source>
        <dbReference type="ARBA" id="ARBA00022692"/>
    </source>
</evidence>
<evidence type="ECO:0000313" key="10">
    <source>
        <dbReference type="Proteomes" id="UP000239735"/>
    </source>
</evidence>
<evidence type="ECO:0000256" key="6">
    <source>
        <dbReference type="ARBA" id="ARBA00023237"/>
    </source>
</evidence>
<dbReference type="GO" id="GO:0009279">
    <property type="term" value="C:cell outer membrane"/>
    <property type="evidence" value="ECO:0007669"/>
    <property type="project" value="UniProtKB-SubCell"/>
</dbReference>
<dbReference type="GO" id="GO:0015344">
    <property type="term" value="F:siderophore uptake transmembrane transporter activity"/>
    <property type="evidence" value="ECO:0007669"/>
    <property type="project" value="TreeGrafter"/>
</dbReference>
<evidence type="ECO:0000259" key="8">
    <source>
        <dbReference type="Pfam" id="PF25183"/>
    </source>
</evidence>
<dbReference type="GO" id="GO:0044718">
    <property type="term" value="P:siderophore transmembrane transport"/>
    <property type="evidence" value="ECO:0007669"/>
    <property type="project" value="TreeGrafter"/>
</dbReference>
<dbReference type="InterPro" id="IPR036942">
    <property type="entry name" value="Beta-barrel_TonB_sf"/>
</dbReference>
<evidence type="ECO:0000313" key="9">
    <source>
        <dbReference type="EMBL" id="SPE32292.1"/>
    </source>
</evidence>
<organism evidence="9 10">
    <name type="scientific">Candidatus Sulfuritelmatomonas gaucii</name>
    <dbReference type="NCBI Taxonomy" id="2043161"/>
    <lineage>
        <taxon>Bacteria</taxon>
        <taxon>Pseudomonadati</taxon>
        <taxon>Acidobacteriota</taxon>
        <taxon>Terriglobia</taxon>
        <taxon>Terriglobales</taxon>
        <taxon>Acidobacteriaceae</taxon>
        <taxon>Candidatus Sulfuritelmatomonas</taxon>
    </lineage>
</organism>
<evidence type="ECO:0000256" key="5">
    <source>
        <dbReference type="ARBA" id="ARBA00023136"/>
    </source>
</evidence>
<evidence type="ECO:0000256" key="1">
    <source>
        <dbReference type="ARBA" id="ARBA00004571"/>
    </source>
</evidence>
<dbReference type="Pfam" id="PF13620">
    <property type="entry name" value="CarboxypepD_reg"/>
    <property type="match status" value="1"/>
</dbReference>
<sequence length="1022" mass="110797">MTRNQLGIVLVLIAAATVVPAQQLATLSVSVLDPSSRVVQGASVGVRSAETGIARTQRTNNSGIAVLNALTAGEYRLSVDAEGFSPVSRPLTLAIGQTASVIVQLGLATVKESVQVAEGSAAAMDVQTAQSSQVIPPNLIADLPIADRDFIDFILLTPTVNVGRSTATAAQSPFQESVLQLSFAGLRETHSSFFGLDGTDFSVSLSGVQHVSPSLDWVQEFRVIDGPDTADNGRNLGSVVETITKSGTNDLHGSAYEYFRNDAVDANNPLSAPGLHTLQVNQFGINAGRHIRLDKTFFFTGYEGQRRAESPIYSSFILGCIDTPNCLGPGTPSINQVKQLFGLQPESLKSVLETDNYDKSIGKITQVFSDRNVLNIGYLFADDRKGDIPTDAPGQGLPSTYRDNPVRDQTVYANYLHLFNPRWTSESIVDFGDRLFHMTPKGAGYEPTLEVADTLGSGGFTGGVSYYHEPHFEAQENLTWVRGAHSFRFGGGFEPVWIAADTTLWSPGGAVFTPQSFFGAGSFSGPPFGPGTPVQFLFLEPRSYFGRQIPPRSVPFAGSIYAGSSAQVFENATNLHFWHRMVNLYAQDQWKATPRLSVTAGLRYDLDLFPSASDVRLVGPMNPTNYENLQPRVGFAYALHGGKQVIRAGFGIFRGPWDYSDLIVSWQGSAAFTSMSNPLIPDFNTPDGVAGLGPSGVVGVSGPILASQALRSFVTTGAYPAPSELQQFPLGYIQRKFPNDYSEQASLEIESELGRGWLLSASYQFLHALDLPVYSSVNGLPNGTLPDGRQSFAPADPRFGFALLAAPTGFSIYNSGVLSVRHEFAQHYGIIANYTYSKSIDIATDVQLSDTPQDYLDPTADRSVGDNDIRHRATIAFLADSPSHGPLRNFKLSMLNSLQSPRYYTILAGFNVLGDGFPFCDRTGTVGRNSYRGAAYYDSDLRLQRVFHSEHRVNTEASIESFNLFNHRNVQNIDQVYGAPDFLGPIPHQFGDGITSPANPTFATPNFTSPARQLQASVRITF</sequence>
<feature type="signal peptide" evidence="7">
    <location>
        <begin position="1"/>
        <end position="21"/>
    </location>
</feature>
<dbReference type="SUPFAM" id="SSF49452">
    <property type="entry name" value="Starch-binding domain-like"/>
    <property type="match status" value="1"/>
</dbReference>
<feature type="domain" description="TonB-dependent transporter Oar-like beta-barrel" evidence="8">
    <location>
        <begin position="243"/>
        <end position="312"/>
    </location>
</feature>
<keyword evidence="4" id="KW-0812">Transmembrane</keyword>
<dbReference type="EMBL" id="OKRB01000160">
    <property type="protein sequence ID" value="SPE32292.1"/>
    <property type="molecule type" value="Genomic_DNA"/>
</dbReference>
<keyword evidence="5" id="KW-0472">Membrane</keyword>
<feature type="domain" description="TonB-dependent transporter Oar-like beta-barrel" evidence="8">
    <location>
        <begin position="922"/>
        <end position="992"/>
    </location>
</feature>
<gene>
    <name evidence="9" type="ORF">SBA5_970017</name>
</gene>
<keyword evidence="3" id="KW-1134">Transmembrane beta strand</keyword>